<feature type="compositionally biased region" description="Pro residues" evidence="6">
    <location>
        <begin position="197"/>
        <end position="214"/>
    </location>
</feature>
<dbReference type="InterPro" id="IPR001781">
    <property type="entry name" value="Znf_LIM"/>
</dbReference>
<dbReference type="PROSITE" id="PS50023">
    <property type="entry name" value="LIM_DOMAIN_2"/>
    <property type="match status" value="2"/>
</dbReference>
<dbReference type="CDD" id="cd08368">
    <property type="entry name" value="LIM"/>
    <property type="match status" value="3"/>
</dbReference>
<feature type="compositionally biased region" description="Low complexity" evidence="6">
    <location>
        <begin position="184"/>
        <end position="196"/>
    </location>
</feature>
<organism evidence="8 9">
    <name type="scientific">Vanrija albida</name>
    <dbReference type="NCBI Taxonomy" id="181172"/>
    <lineage>
        <taxon>Eukaryota</taxon>
        <taxon>Fungi</taxon>
        <taxon>Dikarya</taxon>
        <taxon>Basidiomycota</taxon>
        <taxon>Agaricomycotina</taxon>
        <taxon>Tremellomycetes</taxon>
        <taxon>Trichosporonales</taxon>
        <taxon>Trichosporonaceae</taxon>
        <taxon>Vanrija</taxon>
    </lineage>
</organism>
<feature type="domain" description="LIM zinc-binding" evidence="7">
    <location>
        <begin position="791"/>
        <end position="848"/>
    </location>
</feature>
<feature type="region of interest" description="Disordered" evidence="6">
    <location>
        <begin position="456"/>
        <end position="516"/>
    </location>
</feature>
<keyword evidence="2" id="KW-0677">Repeat</keyword>
<protein>
    <recommendedName>
        <fullName evidence="7">LIM zinc-binding domain-containing protein</fullName>
    </recommendedName>
</protein>
<dbReference type="Proteomes" id="UP001565368">
    <property type="component" value="Unassembled WGS sequence"/>
</dbReference>
<sequence length="848" mass="89499">MYSTQAAPLPPPSLYGAPPVSDNNNNGHYVHHNNGQQPGPPPAAYNHPSQYYPPPQAPSYGYAPAPAPQPPQQQWYAPAPAPSMPPHHSTVAGPSHYGQYAQPPPPLPPTAHPAHHSAYPPQQSYAPIPPAPNTNVQAIPAPAKKESYQAPVFKTFQERKREREAALRAASGSGGPATPPVNSPTAGTPGTPTRPGYFPPSAPTSMAPAPPPRAPVQAPYAPASPQRPRPANAAPVSPKRPVPPPRARTPSPSPAPTPALPPLPRPPAVTSPSVRAPATQPATSVMDRGRPKALPRPVSPLKRAPSPVRPASPVRAASPVRQAPAPLVPQRTGPVAAPAPPPPPAIPAHVAAAAAKNPALAALLDRSDTVSSTKSVDRPEFGSPSRRALPRPPQGVTASKSLNRGPGAPAADLEEFRRTLAGQRNSPPMTIIESPAELAARMANVKVGDVVPGSPPVSPVRDYQSLPSIVVPPSPPKVTPKVMPPSPPKPSGPKSKGAAPRTQPPLISVNGRAPPSPVIPTISIGEERMPSPPSISVSSVPTVNVPSIVVPSPPAISISVPEISVNVPEINVGCDDDDRHSQHSHSRPASPGFSFSGLPTIAVSSSSSYDESPTSSGPAISVSRPRPASPRGPAAAAPTRIEASSAILCAGCTQPIIGRIVRAMNHRWHPGCFKCGVCSELLEHVSAYEHDGKPYCHLDYHDRFAHRCHHCKTPIVDPRFITLDDDVLGQRFYHELHFFCSECGDPFLDPSKSSAPGTEFAPRQDDGETSDFVIHKGHPYCERCHLRLHKPKCKGCKKPIPDVALTALGSQWHAECFVCDHCTKPFANNLFFPSEDGKAFCTECYETM</sequence>
<dbReference type="PANTHER" id="PTHR24205:SF16">
    <property type="entry name" value="GH01042P-RELATED"/>
    <property type="match status" value="1"/>
</dbReference>
<dbReference type="SMART" id="SM00132">
    <property type="entry name" value="LIM"/>
    <property type="match status" value="3"/>
</dbReference>
<evidence type="ECO:0000256" key="4">
    <source>
        <dbReference type="ARBA" id="ARBA00023038"/>
    </source>
</evidence>
<feature type="compositionally biased region" description="Pro residues" evidence="6">
    <location>
        <begin position="238"/>
        <end position="269"/>
    </location>
</feature>
<evidence type="ECO:0000256" key="1">
    <source>
        <dbReference type="ARBA" id="ARBA00022723"/>
    </source>
</evidence>
<keyword evidence="1 5" id="KW-0479">Metal-binding</keyword>
<evidence type="ECO:0000256" key="3">
    <source>
        <dbReference type="ARBA" id="ARBA00022833"/>
    </source>
</evidence>
<keyword evidence="3 5" id="KW-0862">Zinc</keyword>
<keyword evidence="9" id="KW-1185">Reference proteome</keyword>
<evidence type="ECO:0000256" key="6">
    <source>
        <dbReference type="SAM" id="MobiDB-lite"/>
    </source>
</evidence>
<name>A0ABR3Q659_9TREE</name>
<evidence type="ECO:0000256" key="2">
    <source>
        <dbReference type="ARBA" id="ARBA00022737"/>
    </source>
</evidence>
<feature type="compositionally biased region" description="Low complexity" evidence="6">
    <location>
        <begin position="14"/>
        <end position="35"/>
    </location>
</feature>
<feature type="region of interest" description="Disordered" evidence="6">
    <location>
        <begin position="1"/>
        <end position="343"/>
    </location>
</feature>
<proteinExistence type="predicted"/>
<dbReference type="GeneID" id="95985166"/>
<dbReference type="EMBL" id="JBBXJM010000003">
    <property type="protein sequence ID" value="KAL1410120.1"/>
    <property type="molecule type" value="Genomic_DNA"/>
</dbReference>
<dbReference type="RefSeq" id="XP_069210064.1">
    <property type="nucleotide sequence ID" value="XM_069352646.1"/>
</dbReference>
<evidence type="ECO:0000313" key="9">
    <source>
        <dbReference type="Proteomes" id="UP001565368"/>
    </source>
</evidence>
<evidence type="ECO:0000259" key="7">
    <source>
        <dbReference type="PROSITE" id="PS50023"/>
    </source>
</evidence>
<dbReference type="PROSITE" id="PS00478">
    <property type="entry name" value="LIM_DOMAIN_1"/>
    <property type="match status" value="2"/>
</dbReference>
<feature type="compositionally biased region" description="Basic and acidic residues" evidence="6">
    <location>
        <begin position="156"/>
        <end position="166"/>
    </location>
</feature>
<dbReference type="SUPFAM" id="SSF57716">
    <property type="entry name" value="Glucocorticoid receptor-like (DNA-binding domain)"/>
    <property type="match status" value="3"/>
</dbReference>
<feature type="region of interest" description="Disordered" evidence="6">
    <location>
        <begin position="365"/>
        <end position="429"/>
    </location>
</feature>
<comment type="caution">
    <text evidence="8">The sequence shown here is derived from an EMBL/GenBank/DDBJ whole genome shotgun (WGS) entry which is preliminary data.</text>
</comment>
<gene>
    <name evidence="8" type="ORF">Q8F55_004123</name>
</gene>
<dbReference type="PANTHER" id="PTHR24205">
    <property type="entry name" value="FOUR AND A HALF LIM DOMAINS PROTEIN"/>
    <property type="match status" value="1"/>
</dbReference>
<evidence type="ECO:0000256" key="5">
    <source>
        <dbReference type="PROSITE-ProRule" id="PRU00125"/>
    </source>
</evidence>
<accession>A0ABR3Q659</accession>
<feature type="domain" description="LIM zinc-binding" evidence="7">
    <location>
        <begin position="647"/>
        <end position="706"/>
    </location>
</feature>
<evidence type="ECO:0000313" key="8">
    <source>
        <dbReference type="EMBL" id="KAL1410120.1"/>
    </source>
</evidence>
<feature type="compositionally biased region" description="Pro residues" evidence="6">
    <location>
        <begin position="470"/>
        <end position="491"/>
    </location>
</feature>
<feature type="compositionally biased region" description="Pro residues" evidence="6">
    <location>
        <begin position="102"/>
        <end position="111"/>
    </location>
</feature>
<reference evidence="8 9" key="1">
    <citation type="submission" date="2023-08" db="EMBL/GenBank/DDBJ databases">
        <title>Annotated Genome Sequence of Vanrija albida AlHP1.</title>
        <authorList>
            <person name="Herzog R."/>
        </authorList>
    </citation>
    <scope>NUCLEOTIDE SEQUENCE [LARGE SCALE GENOMIC DNA]</scope>
    <source>
        <strain evidence="8 9">AlHP1</strain>
    </source>
</reference>
<keyword evidence="4 5" id="KW-0440">LIM domain</keyword>
<feature type="region of interest" description="Disordered" evidence="6">
    <location>
        <begin position="569"/>
        <end position="637"/>
    </location>
</feature>
<feature type="compositionally biased region" description="Low complexity" evidence="6">
    <location>
        <begin position="604"/>
        <end position="637"/>
    </location>
</feature>
<dbReference type="Pfam" id="PF00412">
    <property type="entry name" value="LIM"/>
    <property type="match status" value="2"/>
</dbReference>
<dbReference type="Gene3D" id="2.10.110.10">
    <property type="entry name" value="Cysteine Rich Protein"/>
    <property type="match status" value="3"/>
</dbReference>